<keyword evidence="9" id="KW-0812">Transmembrane</keyword>
<dbReference type="PANTHER" id="PTHR24421">
    <property type="entry name" value="NITRATE/NITRITE SENSOR PROTEIN NARX-RELATED"/>
    <property type="match status" value="1"/>
</dbReference>
<dbReference type="InterPro" id="IPR036890">
    <property type="entry name" value="HATPase_C_sf"/>
</dbReference>
<dbReference type="SUPFAM" id="SSF55874">
    <property type="entry name" value="ATPase domain of HSP90 chaperone/DNA topoisomerase II/histidine kinase"/>
    <property type="match status" value="1"/>
</dbReference>
<organism evidence="13 14">
    <name type="scientific">Actinospica durhamensis</name>
    <dbReference type="NCBI Taxonomy" id="1508375"/>
    <lineage>
        <taxon>Bacteria</taxon>
        <taxon>Bacillati</taxon>
        <taxon>Actinomycetota</taxon>
        <taxon>Actinomycetes</taxon>
        <taxon>Catenulisporales</taxon>
        <taxon>Actinospicaceae</taxon>
        <taxon>Actinospica</taxon>
    </lineage>
</organism>
<dbReference type="EC" id="2.7.13.3" evidence="2"/>
<evidence type="ECO:0000256" key="3">
    <source>
        <dbReference type="ARBA" id="ARBA00022553"/>
    </source>
</evidence>
<keyword evidence="5" id="KW-0547">Nucleotide-binding</keyword>
<dbReference type="Pfam" id="PF02518">
    <property type="entry name" value="HATPase_c"/>
    <property type="match status" value="1"/>
</dbReference>
<evidence type="ECO:0000256" key="8">
    <source>
        <dbReference type="ARBA" id="ARBA00023012"/>
    </source>
</evidence>
<name>A0A941IVC2_9ACTN</name>
<keyword evidence="3" id="KW-0597">Phosphoprotein</keyword>
<comment type="catalytic activity">
    <reaction evidence="1">
        <text>ATP + protein L-histidine = ADP + protein N-phospho-L-histidine.</text>
        <dbReference type="EC" id="2.7.13.3"/>
    </reaction>
</comment>
<dbReference type="Pfam" id="PF13796">
    <property type="entry name" value="Sensor"/>
    <property type="match status" value="1"/>
</dbReference>
<keyword evidence="4" id="KW-0808">Transferase</keyword>
<dbReference type="InterPro" id="IPR025828">
    <property type="entry name" value="Put_sensor_dom"/>
</dbReference>
<keyword evidence="9" id="KW-1133">Transmembrane helix</keyword>
<sequence length="407" mass="43716">MAVFALVVVSGAVGPIGLGVVLLPRSLMLLRRTATAARRRASEWSGVEIEVPYRPLPDEGPGFPARMTRLWAQLCDPQTWRDLSWALLDPIIGAFLAALAAGAAWYGVYGYVAGIFWQPLTQHGMDDWYTFIHISRAGHLTFLRWFTLPVGTAFLVAGVWAAPALIRVHGRWTAVLLGPTKQARQDALTHRVARLTETRADAVDTQAAELRRIERDLHDGAQARLVAMGMNLGAAESLLDEHPEAARALLVEAREASAKALTELRELVRGIHPPVLADRGLGDAVRALALNSPLPVEVTVDIPGRLEPAVESAAYFAVSELLTNVAKHAHARSVRVDLWHRDRRLRVTCTDDGHGGAGVGSGSGLAGIERRIGTFDGVLAVHSPVGGPTTVTLEIPCASSSAKTSTS</sequence>
<feature type="transmembrane region" description="Helical" evidence="9">
    <location>
        <begin position="6"/>
        <end position="30"/>
    </location>
</feature>
<dbReference type="InterPro" id="IPR003594">
    <property type="entry name" value="HATPase_dom"/>
</dbReference>
<dbReference type="CDD" id="cd16917">
    <property type="entry name" value="HATPase_UhpB-NarQ-NarX-like"/>
    <property type="match status" value="1"/>
</dbReference>
<gene>
    <name evidence="13" type="ORF">KDL01_26675</name>
</gene>
<comment type="caution">
    <text evidence="13">The sequence shown here is derived from an EMBL/GenBank/DDBJ whole genome shotgun (WGS) entry which is preliminary data.</text>
</comment>
<dbReference type="GO" id="GO:0016020">
    <property type="term" value="C:membrane"/>
    <property type="evidence" value="ECO:0007669"/>
    <property type="project" value="InterPro"/>
</dbReference>
<evidence type="ECO:0000259" key="11">
    <source>
        <dbReference type="Pfam" id="PF07730"/>
    </source>
</evidence>
<dbReference type="GO" id="GO:0005524">
    <property type="term" value="F:ATP binding"/>
    <property type="evidence" value="ECO:0007669"/>
    <property type="project" value="UniProtKB-KW"/>
</dbReference>
<dbReference type="InterPro" id="IPR050482">
    <property type="entry name" value="Sensor_HK_TwoCompSys"/>
</dbReference>
<feature type="domain" description="Histidine kinase/HSP90-like ATPase" evidence="10">
    <location>
        <begin position="312"/>
        <end position="397"/>
    </location>
</feature>
<keyword evidence="6" id="KW-0418">Kinase</keyword>
<feature type="transmembrane region" description="Helical" evidence="9">
    <location>
        <begin position="91"/>
        <end position="117"/>
    </location>
</feature>
<evidence type="ECO:0000256" key="4">
    <source>
        <dbReference type="ARBA" id="ARBA00022679"/>
    </source>
</evidence>
<dbReference type="Gene3D" id="3.30.565.10">
    <property type="entry name" value="Histidine kinase-like ATPase, C-terminal domain"/>
    <property type="match status" value="1"/>
</dbReference>
<dbReference type="Proteomes" id="UP000675781">
    <property type="component" value="Unassembled WGS sequence"/>
</dbReference>
<dbReference type="GO" id="GO:0046983">
    <property type="term" value="F:protein dimerization activity"/>
    <property type="evidence" value="ECO:0007669"/>
    <property type="project" value="InterPro"/>
</dbReference>
<feature type="domain" description="Putative sensor" evidence="12">
    <location>
        <begin position="2"/>
        <end position="177"/>
    </location>
</feature>
<evidence type="ECO:0000259" key="12">
    <source>
        <dbReference type="Pfam" id="PF13796"/>
    </source>
</evidence>
<accession>A0A941IVC2</accession>
<dbReference type="RefSeq" id="WP_212531363.1">
    <property type="nucleotide sequence ID" value="NZ_JAGSOG010000168.1"/>
</dbReference>
<evidence type="ECO:0000256" key="6">
    <source>
        <dbReference type="ARBA" id="ARBA00022777"/>
    </source>
</evidence>
<evidence type="ECO:0000256" key="1">
    <source>
        <dbReference type="ARBA" id="ARBA00000085"/>
    </source>
</evidence>
<keyword evidence="9" id="KW-0472">Membrane</keyword>
<feature type="domain" description="Signal transduction histidine kinase subgroup 3 dimerisation and phosphoacceptor" evidence="11">
    <location>
        <begin position="209"/>
        <end position="276"/>
    </location>
</feature>
<reference evidence="13" key="1">
    <citation type="submission" date="2021-04" db="EMBL/GenBank/DDBJ databases">
        <title>Genome based classification of Actinospica acidithermotolerans sp. nov., an actinobacterium isolated from an Indonesian hot spring.</title>
        <authorList>
            <person name="Kusuma A.B."/>
            <person name="Putra K.E."/>
            <person name="Nafisah S."/>
            <person name="Loh J."/>
            <person name="Nouioui I."/>
            <person name="Goodfellow M."/>
        </authorList>
    </citation>
    <scope>NUCLEOTIDE SEQUENCE</scope>
    <source>
        <strain evidence="13">CSCA 57</strain>
    </source>
</reference>
<dbReference type="Pfam" id="PF07730">
    <property type="entry name" value="HisKA_3"/>
    <property type="match status" value="1"/>
</dbReference>
<evidence type="ECO:0000313" key="13">
    <source>
        <dbReference type="EMBL" id="MBR7836891.1"/>
    </source>
</evidence>
<evidence type="ECO:0000256" key="7">
    <source>
        <dbReference type="ARBA" id="ARBA00022840"/>
    </source>
</evidence>
<evidence type="ECO:0000256" key="5">
    <source>
        <dbReference type="ARBA" id="ARBA00022741"/>
    </source>
</evidence>
<dbReference type="AlphaFoldDB" id="A0A941IVC2"/>
<dbReference type="EMBL" id="JAGSOG010000168">
    <property type="protein sequence ID" value="MBR7836891.1"/>
    <property type="molecule type" value="Genomic_DNA"/>
</dbReference>
<proteinExistence type="predicted"/>
<keyword evidence="14" id="KW-1185">Reference proteome</keyword>
<evidence type="ECO:0000256" key="2">
    <source>
        <dbReference type="ARBA" id="ARBA00012438"/>
    </source>
</evidence>
<dbReference type="InterPro" id="IPR011712">
    <property type="entry name" value="Sig_transdc_His_kin_sub3_dim/P"/>
</dbReference>
<evidence type="ECO:0000256" key="9">
    <source>
        <dbReference type="SAM" id="Phobius"/>
    </source>
</evidence>
<protein>
    <recommendedName>
        <fullName evidence="2">histidine kinase</fullName>
        <ecNumber evidence="2">2.7.13.3</ecNumber>
    </recommendedName>
</protein>
<keyword evidence="7" id="KW-0067">ATP-binding</keyword>
<evidence type="ECO:0000313" key="14">
    <source>
        <dbReference type="Proteomes" id="UP000675781"/>
    </source>
</evidence>
<dbReference type="GO" id="GO:0000155">
    <property type="term" value="F:phosphorelay sensor kinase activity"/>
    <property type="evidence" value="ECO:0007669"/>
    <property type="project" value="InterPro"/>
</dbReference>
<evidence type="ECO:0000259" key="10">
    <source>
        <dbReference type="Pfam" id="PF02518"/>
    </source>
</evidence>
<dbReference type="Gene3D" id="1.20.5.1930">
    <property type="match status" value="1"/>
</dbReference>
<keyword evidence="8" id="KW-0902">Two-component regulatory system</keyword>
<dbReference type="PANTHER" id="PTHR24421:SF10">
    <property type="entry name" value="NITRATE_NITRITE SENSOR PROTEIN NARQ"/>
    <property type="match status" value="1"/>
</dbReference>
<feature type="transmembrane region" description="Helical" evidence="9">
    <location>
        <begin position="145"/>
        <end position="166"/>
    </location>
</feature>